<dbReference type="GO" id="GO:0016787">
    <property type="term" value="F:hydrolase activity"/>
    <property type="evidence" value="ECO:0007669"/>
    <property type="project" value="UniProtKB-KW"/>
</dbReference>
<reference evidence="3" key="1">
    <citation type="submission" date="2020-02" db="EMBL/GenBank/DDBJ databases">
        <authorList>
            <person name="Meier V. D."/>
        </authorList>
    </citation>
    <scope>NUCLEOTIDE SEQUENCE</scope>
    <source>
        <strain evidence="3">AVDCRST_MAG86</strain>
    </source>
</reference>
<gene>
    <name evidence="3" type="ORF">AVDCRST_MAG86-4162</name>
</gene>
<dbReference type="Pfam" id="PF07698">
    <property type="entry name" value="7TM-7TMR_HD"/>
    <property type="match status" value="1"/>
</dbReference>
<keyword evidence="1" id="KW-1133">Transmembrane helix</keyword>
<feature type="transmembrane region" description="Helical" evidence="1">
    <location>
        <begin position="255"/>
        <end position="273"/>
    </location>
</feature>
<feature type="transmembrane region" description="Helical" evidence="1">
    <location>
        <begin position="383"/>
        <end position="402"/>
    </location>
</feature>
<evidence type="ECO:0000256" key="1">
    <source>
        <dbReference type="SAM" id="Phobius"/>
    </source>
</evidence>
<sequence length="664" mass="71750">MTPSRGRKGALRFEWRRRRDIPRQRLGVMGAFFAVTLAGLFYSVYSPRPETVLEVGAPSPQTFVAPQGVAVVDELATARERQAARAQVGTLYSSVPEVQALVLAEIAQSPLPARVKRYLAAAYNRPQGVSERTLGALLSGVVKLVPDTQKPRVRRVLQERLLASAEPNARLTEATREAAAASVTPVLRSLSAGEVLVARGQPLSEDTLNVLESVGLYNPRGDLLKQGVSLGLICAVLALLLSAPLMYFYTALRHTLSVGQVSFLVLLWAVTLIAQRLALLADTHVLFVAFLPLLGAVLFGERLAFVLVVWLGVITAFFTPGSGFVTLLVVLGGGTATVLLARASRTRAILLVAGLAGGVTGALAFAVYTALSGGFGTLSMAGTLAWILGGGVLAGILALAALPLTESNLGFLTEFRLLELMSPSNPLLQKLLLEAPGTYQHSLIISNLADQAVANIGGDALLARVGALYHDVGKLKRPHFFTENQFAGENPHDRISPHLSYLIITSHVRDGTELLREYGLPAALEPFVNEHHGTTVLAYFYKRALEGSSSVRELSFRYAGPRPQSKETAVLMLADAVESASRTLSEPSQGSIRAMIDRLIEQRLQDDQLAESPLNFRDLEIIATTFERMLTAVLHRRVSYPSTEEIGRLERDRDSRRNAVLPLP</sequence>
<dbReference type="InterPro" id="IPR011624">
    <property type="entry name" value="Metal-dep_PHydrolase_7TM_extra"/>
</dbReference>
<accession>A0A6J4VTE4</accession>
<dbReference type="Pfam" id="PF01966">
    <property type="entry name" value="HD"/>
    <property type="match status" value="1"/>
</dbReference>
<dbReference type="AlphaFoldDB" id="A0A6J4VTE4"/>
<keyword evidence="1" id="KW-0472">Membrane</keyword>
<dbReference type="SUPFAM" id="SSF109604">
    <property type="entry name" value="HD-domain/PDEase-like"/>
    <property type="match status" value="1"/>
</dbReference>
<dbReference type="EMBL" id="CADCWP010000364">
    <property type="protein sequence ID" value="CAA9588624.1"/>
    <property type="molecule type" value="Genomic_DNA"/>
</dbReference>
<feature type="transmembrane region" description="Helical" evidence="1">
    <location>
        <begin position="285"/>
        <end position="318"/>
    </location>
</feature>
<dbReference type="PANTHER" id="PTHR36442:SF1">
    <property type="entry name" value="CYCLIC-DI-AMP PHOSPHODIESTERASE PGPH"/>
    <property type="match status" value="1"/>
</dbReference>
<feature type="domain" description="HD/PDEase" evidence="2">
    <location>
        <begin position="434"/>
        <end position="589"/>
    </location>
</feature>
<dbReference type="InterPro" id="IPR006675">
    <property type="entry name" value="HDIG_dom"/>
</dbReference>
<feature type="transmembrane region" description="Helical" evidence="1">
    <location>
        <begin position="348"/>
        <end position="371"/>
    </location>
</feature>
<organism evidence="3">
    <name type="scientific">uncultured Truepera sp</name>
    <dbReference type="NCBI Taxonomy" id="543023"/>
    <lineage>
        <taxon>Bacteria</taxon>
        <taxon>Thermotogati</taxon>
        <taxon>Deinococcota</taxon>
        <taxon>Deinococci</taxon>
        <taxon>Trueperales</taxon>
        <taxon>Trueperaceae</taxon>
        <taxon>Truepera</taxon>
        <taxon>environmental samples</taxon>
    </lineage>
</organism>
<dbReference type="CDD" id="cd00077">
    <property type="entry name" value="HDc"/>
    <property type="match status" value="1"/>
</dbReference>
<evidence type="ECO:0000259" key="2">
    <source>
        <dbReference type="SMART" id="SM00471"/>
    </source>
</evidence>
<dbReference type="PANTHER" id="PTHR36442">
    <property type="entry name" value="CYCLIC-DI-AMP PHOSPHODIESTERASE PGPH"/>
    <property type="match status" value="1"/>
</dbReference>
<dbReference type="SMART" id="SM00471">
    <property type="entry name" value="HDc"/>
    <property type="match status" value="1"/>
</dbReference>
<dbReference type="InterPro" id="IPR011621">
    <property type="entry name" value="Metal-dep_PHydrolase_7TM_intra"/>
</dbReference>
<keyword evidence="3" id="KW-0378">Hydrolase</keyword>
<feature type="transmembrane region" description="Helical" evidence="1">
    <location>
        <begin position="26"/>
        <end position="45"/>
    </location>
</feature>
<feature type="transmembrane region" description="Helical" evidence="1">
    <location>
        <begin position="228"/>
        <end position="249"/>
    </location>
</feature>
<evidence type="ECO:0000313" key="3">
    <source>
        <dbReference type="EMBL" id="CAA9588624.1"/>
    </source>
</evidence>
<dbReference type="InterPro" id="IPR003607">
    <property type="entry name" value="HD/PDEase_dom"/>
</dbReference>
<protein>
    <submittedName>
        <fullName evidence="3">Membrane protein containing HD superfamily hydrolase domain, YQFF ortholog</fullName>
    </submittedName>
</protein>
<dbReference type="NCBIfam" id="TIGR00277">
    <property type="entry name" value="HDIG"/>
    <property type="match status" value="1"/>
</dbReference>
<name>A0A6J4VTE4_9DEIN</name>
<dbReference type="Gene3D" id="1.10.3210.10">
    <property type="entry name" value="Hypothetical protein af1432"/>
    <property type="match status" value="1"/>
</dbReference>
<dbReference type="InterPro" id="IPR006674">
    <property type="entry name" value="HD_domain"/>
</dbReference>
<dbReference type="InterPro" id="IPR052722">
    <property type="entry name" value="PgpH_phosphodiesterase"/>
</dbReference>
<keyword evidence="1" id="KW-0812">Transmembrane</keyword>
<proteinExistence type="predicted"/>
<dbReference type="Pfam" id="PF07697">
    <property type="entry name" value="7TMR-HDED"/>
    <property type="match status" value="2"/>
</dbReference>